<sequence>MTLALNPVLERDLDVVLAAALHCSTALRNWLIKTVGREPGGHSLEKIAVSAATELGETDVLVIVALGSGEQLALMIEHKIGAVFQSTQAERYALRGDRGRELGGWHHFETILCAPSFYLDTCRSEKKWGTYLAFEEIEAWARQSADPTISFLPTVYEQATRKLMSGRVVANAEASQFWQRYREAAATILPAGTKIAGLGTVAGINTPWPRFQFAAGSPAMRLEHKPRHGVVDLNYPGVTGEQLATMLDAPLPTDVRVERTGQSWSLRINVPTIDHLKPFETQEGAFLAALAAVERLHTIERTLKSAIAAT</sequence>
<dbReference type="RefSeq" id="WP_142235824.1">
    <property type="nucleotide sequence ID" value="NZ_AP019700.1"/>
</dbReference>
<evidence type="ECO:0000313" key="2">
    <source>
        <dbReference type="Proteomes" id="UP000278222"/>
    </source>
</evidence>
<dbReference type="EMBL" id="RJKX01000016">
    <property type="protein sequence ID" value="ROP83436.1"/>
    <property type="molecule type" value="Genomic_DNA"/>
</dbReference>
<name>A0A3N1KZ28_9PROT</name>
<reference evidence="1 2" key="1">
    <citation type="submission" date="2018-11" db="EMBL/GenBank/DDBJ databases">
        <title>Genomic Encyclopedia of Type Strains, Phase IV (KMG-IV): sequencing the most valuable type-strain genomes for metagenomic binning, comparative biology and taxonomic classification.</title>
        <authorList>
            <person name="Goeker M."/>
        </authorList>
    </citation>
    <scope>NUCLEOTIDE SEQUENCE [LARGE SCALE GENOMIC DNA]</scope>
    <source>
        <strain evidence="1 2">DSM 5900</strain>
    </source>
</reference>
<dbReference type="OrthoDB" id="5876753at2"/>
<comment type="caution">
    <text evidence="1">The sequence shown here is derived from an EMBL/GenBank/DDBJ whole genome shotgun (WGS) entry which is preliminary data.</text>
</comment>
<keyword evidence="2" id="KW-1185">Reference proteome</keyword>
<dbReference type="Proteomes" id="UP000278222">
    <property type="component" value="Unassembled WGS sequence"/>
</dbReference>
<protein>
    <recommendedName>
        <fullName evidence="3">PD-(D/E)XK nuclease superfamily protein</fullName>
    </recommendedName>
</protein>
<evidence type="ECO:0008006" key="3">
    <source>
        <dbReference type="Google" id="ProtNLM"/>
    </source>
</evidence>
<proteinExistence type="predicted"/>
<organism evidence="1 2">
    <name type="scientific">Stella humosa</name>
    <dbReference type="NCBI Taxonomy" id="94"/>
    <lineage>
        <taxon>Bacteria</taxon>
        <taxon>Pseudomonadati</taxon>
        <taxon>Pseudomonadota</taxon>
        <taxon>Alphaproteobacteria</taxon>
        <taxon>Rhodospirillales</taxon>
        <taxon>Stellaceae</taxon>
        <taxon>Stella</taxon>
    </lineage>
</organism>
<evidence type="ECO:0000313" key="1">
    <source>
        <dbReference type="EMBL" id="ROP83436.1"/>
    </source>
</evidence>
<dbReference type="AlphaFoldDB" id="A0A3N1KZ28"/>
<gene>
    <name evidence="1" type="ORF">EDC65_4083</name>
</gene>
<accession>A0A3N1KZ28</accession>